<keyword evidence="3" id="KW-1185">Reference proteome</keyword>
<gene>
    <name evidence="2" type="ORF">Amac_037950</name>
</gene>
<evidence type="ECO:0000313" key="3">
    <source>
        <dbReference type="Proteomes" id="UP000331127"/>
    </source>
</evidence>
<comment type="caution">
    <text evidence="2">The sequence shown here is derived from an EMBL/GenBank/DDBJ whole genome shotgun (WGS) entry which is preliminary data.</text>
</comment>
<keyword evidence="2" id="KW-0413">Isomerase</keyword>
<protein>
    <submittedName>
        <fullName evidence="2">Sugar phosphate isomerase</fullName>
    </submittedName>
</protein>
<evidence type="ECO:0000313" key="2">
    <source>
        <dbReference type="EMBL" id="GES10198.1"/>
    </source>
</evidence>
<evidence type="ECO:0000259" key="1">
    <source>
        <dbReference type="Pfam" id="PF01261"/>
    </source>
</evidence>
<dbReference type="InterPro" id="IPR050312">
    <property type="entry name" value="IolE/XylAMocC-like"/>
</dbReference>
<dbReference type="InterPro" id="IPR036237">
    <property type="entry name" value="Xyl_isomerase-like_sf"/>
</dbReference>
<sequence>MTYHDLLATCWTTAGDAVPLPGRDASPIPLPARIEQAARAGFTGFGLMHIDLEEFLRTSDLPTVRKILDDNGIRHVELEFLTDWWLDDGERAESDRVLALLLEASEALAPHHVKIGPDIGGGPFDLDRYAAGFHRVCEAFAQAGTTVAVEFMPFSNINTLACAVELVTTAGHPAGGLMVDLWHVERGAATFEELARLPLGLVKGVELDDGAAQQVGDGYTDTVLRRRLCGQGDFRVVEFINLLRDLGWAGPWGVEILSETYRVLPLESAVPAAYATAARQFDAADGRA</sequence>
<organism evidence="2 3">
    <name type="scientific">Acrocarpospora macrocephala</name>
    <dbReference type="NCBI Taxonomy" id="150177"/>
    <lineage>
        <taxon>Bacteria</taxon>
        <taxon>Bacillati</taxon>
        <taxon>Actinomycetota</taxon>
        <taxon>Actinomycetes</taxon>
        <taxon>Streptosporangiales</taxon>
        <taxon>Streptosporangiaceae</taxon>
        <taxon>Acrocarpospora</taxon>
    </lineage>
</organism>
<dbReference type="OrthoDB" id="9780241at2"/>
<dbReference type="SUPFAM" id="SSF51658">
    <property type="entry name" value="Xylose isomerase-like"/>
    <property type="match status" value="1"/>
</dbReference>
<dbReference type="AlphaFoldDB" id="A0A5M3WVM8"/>
<proteinExistence type="predicted"/>
<accession>A0A5M3WVM8</accession>
<dbReference type="PANTHER" id="PTHR12110:SF48">
    <property type="entry name" value="BLL3656 PROTEIN"/>
    <property type="match status" value="1"/>
</dbReference>
<dbReference type="Gene3D" id="3.20.20.150">
    <property type="entry name" value="Divalent-metal-dependent TIM barrel enzymes"/>
    <property type="match status" value="1"/>
</dbReference>
<reference evidence="2 3" key="1">
    <citation type="submission" date="2019-10" db="EMBL/GenBank/DDBJ databases">
        <title>Whole genome shotgun sequence of Acrocarpospora macrocephala NBRC 16266.</title>
        <authorList>
            <person name="Ichikawa N."/>
            <person name="Kimura A."/>
            <person name="Kitahashi Y."/>
            <person name="Komaki H."/>
            <person name="Oguchi A."/>
        </authorList>
    </citation>
    <scope>NUCLEOTIDE SEQUENCE [LARGE SCALE GENOMIC DNA]</scope>
    <source>
        <strain evidence="2 3">NBRC 16266</strain>
    </source>
</reference>
<dbReference type="PANTHER" id="PTHR12110">
    <property type="entry name" value="HYDROXYPYRUVATE ISOMERASE"/>
    <property type="match status" value="1"/>
</dbReference>
<dbReference type="Proteomes" id="UP000331127">
    <property type="component" value="Unassembled WGS sequence"/>
</dbReference>
<name>A0A5M3WVM8_9ACTN</name>
<dbReference type="Pfam" id="PF01261">
    <property type="entry name" value="AP_endonuc_2"/>
    <property type="match status" value="1"/>
</dbReference>
<dbReference type="RefSeq" id="WP_155355652.1">
    <property type="nucleotide sequence ID" value="NZ_BAAAHL010000055.1"/>
</dbReference>
<dbReference type="EMBL" id="BLAE01000019">
    <property type="protein sequence ID" value="GES10198.1"/>
    <property type="molecule type" value="Genomic_DNA"/>
</dbReference>
<dbReference type="InterPro" id="IPR013022">
    <property type="entry name" value="Xyl_isomerase-like_TIM-brl"/>
</dbReference>
<feature type="domain" description="Xylose isomerase-like TIM barrel" evidence="1">
    <location>
        <begin position="34"/>
        <end position="265"/>
    </location>
</feature>
<dbReference type="GO" id="GO:0016853">
    <property type="term" value="F:isomerase activity"/>
    <property type="evidence" value="ECO:0007669"/>
    <property type="project" value="UniProtKB-KW"/>
</dbReference>